<keyword evidence="1" id="KW-1133">Transmembrane helix</keyword>
<dbReference type="RefSeq" id="WP_185270134.1">
    <property type="nucleotide sequence ID" value="NZ_CP055156.1"/>
</dbReference>
<sequence>MKEFFKDYGSAIGPCIAFLLGIIAIYLKAVVDRSIEERKTNKKLSNLISLIKNSTPPPKYYPKISEDGFLHADQARNLTNFSIFAKRLNAIIMFIDKIEDDVIANCSNSKIQQFHHIKFIASYLNENVKEIQDKKEDHNYENFKFSFSKISRDQYYATHTDYERLVDICQNPEKHFNYITG</sequence>
<name>A0A7G7G919_9BACT</name>
<feature type="transmembrane region" description="Helical" evidence="1">
    <location>
        <begin position="12"/>
        <end position="31"/>
    </location>
</feature>
<keyword evidence="3" id="KW-1185">Reference proteome</keyword>
<organism evidence="2 3">
    <name type="scientific">Adhaeribacter swui</name>
    <dbReference type="NCBI Taxonomy" id="2086471"/>
    <lineage>
        <taxon>Bacteria</taxon>
        <taxon>Pseudomonadati</taxon>
        <taxon>Bacteroidota</taxon>
        <taxon>Cytophagia</taxon>
        <taxon>Cytophagales</taxon>
        <taxon>Hymenobacteraceae</taxon>
        <taxon>Adhaeribacter</taxon>
    </lineage>
</organism>
<evidence type="ECO:0000256" key="1">
    <source>
        <dbReference type="SAM" id="Phobius"/>
    </source>
</evidence>
<protein>
    <recommendedName>
        <fullName evidence="4">DUF4760 domain-containing protein</fullName>
    </recommendedName>
</protein>
<evidence type="ECO:0000313" key="2">
    <source>
        <dbReference type="EMBL" id="QNF33653.1"/>
    </source>
</evidence>
<keyword evidence="1" id="KW-0472">Membrane</keyword>
<evidence type="ECO:0008006" key="4">
    <source>
        <dbReference type="Google" id="ProtNLM"/>
    </source>
</evidence>
<keyword evidence="1" id="KW-0812">Transmembrane</keyword>
<dbReference type="EMBL" id="CP055156">
    <property type="protein sequence ID" value="QNF33653.1"/>
    <property type="molecule type" value="Genomic_DNA"/>
</dbReference>
<dbReference type="KEGG" id="aswu:HUW51_13315"/>
<evidence type="ECO:0000313" key="3">
    <source>
        <dbReference type="Proteomes" id="UP000515237"/>
    </source>
</evidence>
<accession>A0A7G7G919</accession>
<reference evidence="2 3" key="1">
    <citation type="journal article" date="2018" name="Int. J. Syst. Evol. Microbiol.">
        <title>Adhaeribacter swui sp. nov., isolated from wet mud.</title>
        <authorList>
            <person name="Kim D.U."/>
            <person name="Kim K.W."/>
            <person name="Kang M.S."/>
            <person name="Kim J.Y."/>
            <person name="Jang J.H."/>
            <person name="Kim M.K."/>
        </authorList>
    </citation>
    <scope>NUCLEOTIDE SEQUENCE [LARGE SCALE GENOMIC DNA]</scope>
    <source>
        <strain evidence="2 3">KCTC 52873</strain>
    </source>
</reference>
<dbReference type="Proteomes" id="UP000515237">
    <property type="component" value="Chromosome"/>
</dbReference>
<gene>
    <name evidence="2" type="ORF">HUW51_13315</name>
</gene>
<dbReference type="AlphaFoldDB" id="A0A7G7G919"/>
<proteinExistence type="predicted"/>